<evidence type="ECO:0000256" key="1">
    <source>
        <dbReference type="ARBA" id="ARBA00004196"/>
    </source>
</evidence>
<dbReference type="Gene3D" id="3.40.30.10">
    <property type="entry name" value="Glutaredoxin"/>
    <property type="match status" value="1"/>
</dbReference>
<dbReference type="PROSITE" id="PS51352">
    <property type="entry name" value="THIOREDOXIN_2"/>
    <property type="match status" value="1"/>
</dbReference>
<dbReference type="InterPro" id="IPR025380">
    <property type="entry name" value="DUF4369"/>
</dbReference>
<evidence type="ECO:0000259" key="5">
    <source>
        <dbReference type="PROSITE" id="PS51352"/>
    </source>
</evidence>
<gene>
    <name evidence="6" type="ORF">D3H65_32050</name>
</gene>
<reference evidence="6 7" key="1">
    <citation type="submission" date="2018-09" db="EMBL/GenBank/DDBJ databases">
        <title>Genome sequencing of strain 6GH32-13.</title>
        <authorList>
            <person name="Weon H.-Y."/>
            <person name="Heo J."/>
            <person name="Kwon S.-W."/>
        </authorList>
    </citation>
    <scope>NUCLEOTIDE SEQUENCE [LARGE SCALE GENOMIC DNA]</scope>
    <source>
        <strain evidence="6 7">5GH32-13</strain>
    </source>
</reference>
<evidence type="ECO:0000256" key="2">
    <source>
        <dbReference type="ARBA" id="ARBA00022748"/>
    </source>
</evidence>
<dbReference type="OrthoDB" id="6399635at2"/>
<dbReference type="InterPro" id="IPR000866">
    <property type="entry name" value="AhpC/TSA"/>
</dbReference>
<dbReference type="PANTHER" id="PTHR42852:SF6">
    <property type="entry name" value="THIOL:DISULFIDE INTERCHANGE PROTEIN DSBE"/>
    <property type="match status" value="1"/>
</dbReference>
<evidence type="ECO:0000313" key="7">
    <source>
        <dbReference type="Proteomes" id="UP000263900"/>
    </source>
</evidence>
<dbReference type="Pfam" id="PF14289">
    <property type="entry name" value="DUF4369"/>
    <property type="match status" value="1"/>
</dbReference>
<dbReference type="CDD" id="cd02966">
    <property type="entry name" value="TlpA_like_family"/>
    <property type="match status" value="1"/>
</dbReference>
<protein>
    <submittedName>
        <fullName evidence="6">AhpC/TSA family protein</fullName>
    </submittedName>
</protein>
<dbReference type="EMBL" id="CP032157">
    <property type="protein sequence ID" value="AXY78345.1"/>
    <property type="molecule type" value="Genomic_DNA"/>
</dbReference>
<accession>A0A3B7N2S0</accession>
<dbReference type="SUPFAM" id="SSF52833">
    <property type="entry name" value="Thioredoxin-like"/>
    <property type="match status" value="1"/>
</dbReference>
<dbReference type="GO" id="GO:0017004">
    <property type="term" value="P:cytochrome complex assembly"/>
    <property type="evidence" value="ECO:0007669"/>
    <property type="project" value="UniProtKB-KW"/>
</dbReference>
<dbReference type="GO" id="GO:0016491">
    <property type="term" value="F:oxidoreductase activity"/>
    <property type="evidence" value="ECO:0007669"/>
    <property type="project" value="InterPro"/>
</dbReference>
<keyword evidence="3" id="KW-1015">Disulfide bond</keyword>
<evidence type="ECO:0000256" key="3">
    <source>
        <dbReference type="ARBA" id="ARBA00023157"/>
    </source>
</evidence>
<dbReference type="InterPro" id="IPR036249">
    <property type="entry name" value="Thioredoxin-like_sf"/>
</dbReference>
<proteinExistence type="predicted"/>
<sequence length="361" mass="40059">MKQLLVCILLIPMGLLAQSGFVIKGNVMGLPEASKVTLTDVNNATDTLARGKVEKGVFELKGSIKEANLYQLNFDGVEKKTILFIGNDNVTVQGNVEKVQDIQVKGSPVHDDFVTFQSTFNPLFKKLTEMNQQLYATPNVQPGDSIMVAYMNHVEKTKAAIEKFTIEKKGSPVAPFVLVVTSELEQDISILEKHFNLLAANGQQGFYGKILKQRIDDSKIGAIGSQAIEFSQNDTTGKPVSLASFRGKYVLVDFWASWCKPCRMENPNVVTAFNKFKDKNFTVLGVSLDREKQSWLQAIKDDNLAWTQVSDLKFWSNEVARLYKVEGIPQNFLIDPTGKIIGKNLRGAGLQSKLCELLGCN</sequence>
<organism evidence="6 7">
    <name type="scientific">Paraflavitalea soli</name>
    <dbReference type="NCBI Taxonomy" id="2315862"/>
    <lineage>
        <taxon>Bacteria</taxon>
        <taxon>Pseudomonadati</taxon>
        <taxon>Bacteroidota</taxon>
        <taxon>Chitinophagia</taxon>
        <taxon>Chitinophagales</taxon>
        <taxon>Chitinophagaceae</taxon>
        <taxon>Paraflavitalea</taxon>
    </lineage>
</organism>
<dbReference type="PANTHER" id="PTHR42852">
    <property type="entry name" value="THIOL:DISULFIDE INTERCHANGE PROTEIN DSBE"/>
    <property type="match status" value="1"/>
</dbReference>
<keyword evidence="2" id="KW-0201">Cytochrome c-type biogenesis</keyword>
<evidence type="ECO:0000256" key="4">
    <source>
        <dbReference type="ARBA" id="ARBA00023284"/>
    </source>
</evidence>
<dbReference type="RefSeq" id="WP_119054217.1">
    <property type="nucleotide sequence ID" value="NZ_CP032157.1"/>
</dbReference>
<keyword evidence="7" id="KW-1185">Reference proteome</keyword>
<dbReference type="InterPro" id="IPR050553">
    <property type="entry name" value="Thioredoxin_ResA/DsbE_sf"/>
</dbReference>
<dbReference type="AlphaFoldDB" id="A0A3B7N2S0"/>
<keyword evidence="4" id="KW-0676">Redox-active center</keyword>
<name>A0A3B7N2S0_9BACT</name>
<evidence type="ECO:0000313" key="6">
    <source>
        <dbReference type="EMBL" id="AXY78345.1"/>
    </source>
</evidence>
<dbReference type="Pfam" id="PF00578">
    <property type="entry name" value="AhpC-TSA"/>
    <property type="match status" value="1"/>
</dbReference>
<dbReference type="GO" id="GO:0030313">
    <property type="term" value="C:cell envelope"/>
    <property type="evidence" value="ECO:0007669"/>
    <property type="project" value="UniProtKB-SubCell"/>
</dbReference>
<comment type="subcellular location">
    <subcellularLocation>
        <location evidence="1">Cell envelope</location>
    </subcellularLocation>
</comment>
<dbReference type="InterPro" id="IPR013766">
    <property type="entry name" value="Thioredoxin_domain"/>
</dbReference>
<feature type="domain" description="Thioredoxin" evidence="5">
    <location>
        <begin position="221"/>
        <end position="361"/>
    </location>
</feature>
<dbReference type="KEGG" id="pseg:D3H65_32050"/>
<dbReference type="Proteomes" id="UP000263900">
    <property type="component" value="Chromosome"/>
</dbReference>
<dbReference type="GO" id="GO:0016209">
    <property type="term" value="F:antioxidant activity"/>
    <property type="evidence" value="ECO:0007669"/>
    <property type="project" value="InterPro"/>
</dbReference>